<keyword evidence="2" id="KW-1185">Reference proteome</keyword>
<dbReference type="RefSeq" id="WP_007418728.1">
    <property type="nucleotide sequence ID" value="NZ_ABOX02000078.1"/>
</dbReference>
<sequence length="340" mass="38879">MKLNRLKHDPTELLEFYEQGLSSIGALCERTWHDRLEVIADGRAANLWNPKGTLHQVELHFTAPNAVEARDATREVFPGCPLTFQLAEALRPALLPLERFVLADQTAARPPDAAVAGKIWYAQFADTSRWQLTASFKPDFHFSFIGVVRCEIQAMDQHWSLHRVAISLPGGESDEGLARDLSFQQAAPAPAVEIAWPTPDPARWRELLALRLENEVAEELVRVRIRQENSLRRELERIDDYFENYQRELTARAGRSANENSKVKTADRLAAAKAEHARRRADQLARHEIRIQPHLDALLLVAEKAWRTRLQFDRAHRSQAIDALFVSRSRRWVLAEQKSI</sequence>
<organism evidence="1 2">
    <name type="scientific">Pedosphaera parvula (strain Ellin514)</name>
    <dbReference type="NCBI Taxonomy" id="320771"/>
    <lineage>
        <taxon>Bacteria</taxon>
        <taxon>Pseudomonadati</taxon>
        <taxon>Verrucomicrobiota</taxon>
        <taxon>Pedosphaerae</taxon>
        <taxon>Pedosphaerales</taxon>
        <taxon>Pedosphaeraceae</taxon>
        <taxon>Pedosphaera</taxon>
    </lineage>
</organism>
<evidence type="ECO:0000313" key="1">
    <source>
        <dbReference type="EMBL" id="EEF57245.1"/>
    </source>
</evidence>
<dbReference type="EMBL" id="ABOX02000078">
    <property type="protein sequence ID" value="EEF57245.1"/>
    <property type="molecule type" value="Genomic_DNA"/>
</dbReference>
<protein>
    <submittedName>
        <fullName evidence="1">Uncharacterized protein</fullName>
    </submittedName>
</protein>
<accession>B9XSE5</accession>
<gene>
    <name evidence="1" type="ORF">Cflav_PD0292</name>
</gene>
<dbReference type="STRING" id="320771.Cflav_PD0292"/>
<dbReference type="OrthoDB" id="9822889at2"/>
<dbReference type="AlphaFoldDB" id="B9XSE5"/>
<name>B9XSE5_PEDPL</name>
<comment type="caution">
    <text evidence="1">The sequence shown here is derived from an EMBL/GenBank/DDBJ whole genome shotgun (WGS) entry which is preliminary data.</text>
</comment>
<proteinExistence type="predicted"/>
<reference evidence="1 2" key="1">
    <citation type="journal article" date="2011" name="J. Bacteriol.">
        <title>Genome sequence of 'Pedosphaera parvula' Ellin514, an aerobic Verrucomicrobial isolate from pasture soil.</title>
        <authorList>
            <person name="Kant R."/>
            <person name="van Passel M.W."/>
            <person name="Sangwan P."/>
            <person name="Palva A."/>
            <person name="Lucas S."/>
            <person name="Copeland A."/>
            <person name="Lapidus A."/>
            <person name="Glavina Del Rio T."/>
            <person name="Dalin E."/>
            <person name="Tice H."/>
            <person name="Bruce D."/>
            <person name="Goodwin L."/>
            <person name="Pitluck S."/>
            <person name="Chertkov O."/>
            <person name="Larimer F.W."/>
            <person name="Land M.L."/>
            <person name="Hauser L."/>
            <person name="Brettin T.S."/>
            <person name="Detter J.C."/>
            <person name="Han S."/>
            <person name="de Vos W.M."/>
            <person name="Janssen P.H."/>
            <person name="Smidt H."/>
        </authorList>
    </citation>
    <scope>NUCLEOTIDE SEQUENCE [LARGE SCALE GENOMIC DNA]</scope>
    <source>
        <strain evidence="1 2">Ellin514</strain>
    </source>
</reference>
<evidence type="ECO:0000313" key="2">
    <source>
        <dbReference type="Proteomes" id="UP000003688"/>
    </source>
</evidence>
<dbReference type="Proteomes" id="UP000003688">
    <property type="component" value="Unassembled WGS sequence"/>
</dbReference>